<gene>
    <name evidence="2" type="ORF">BFJ69_g7663</name>
</gene>
<evidence type="ECO:0000313" key="2">
    <source>
        <dbReference type="EMBL" id="RKK75599.1"/>
    </source>
</evidence>
<name>A0A420N5P6_FUSOX</name>
<organism evidence="2 3">
    <name type="scientific">Fusarium oxysporum</name>
    <name type="common">Fusarium vascular wilt</name>
    <dbReference type="NCBI Taxonomy" id="5507"/>
    <lineage>
        <taxon>Eukaryota</taxon>
        <taxon>Fungi</taxon>
        <taxon>Dikarya</taxon>
        <taxon>Ascomycota</taxon>
        <taxon>Pezizomycotina</taxon>
        <taxon>Sordariomycetes</taxon>
        <taxon>Hypocreomycetidae</taxon>
        <taxon>Hypocreales</taxon>
        <taxon>Nectriaceae</taxon>
        <taxon>Fusarium</taxon>
        <taxon>Fusarium oxysporum species complex</taxon>
    </lineage>
</organism>
<reference evidence="2 3" key="1">
    <citation type="journal article" date="2018" name="Sci. Rep.">
        <title>Characterisation of pathogen-specific regions and novel effector candidates in Fusarium oxysporum f. sp. cepae.</title>
        <authorList>
            <person name="Armitage A.D."/>
            <person name="Taylor A."/>
            <person name="Sobczyk M.K."/>
            <person name="Baxter L."/>
            <person name="Greenfield B.P."/>
            <person name="Bates H.J."/>
            <person name="Wilson F."/>
            <person name="Jackson A.C."/>
            <person name="Ott S."/>
            <person name="Harrison R.J."/>
            <person name="Clarkson J.P."/>
        </authorList>
    </citation>
    <scope>NUCLEOTIDE SEQUENCE [LARGE SCALE GENOMIC DNA]</scope>
    <source>
        <strain evidence="2 3">Fo_A13</strain>
    </source>
</reference>
<proteinExistence type="predicted"/>
<dbReference type="Proteomes" id="UP000285084">
    <property type="component" value="Unassembled WGS sequence"/>
</dbReference>
<comment type="caution">
    <text evidence="2">The sequence shown here is derived from an EMBL/GenBank/DDBJ whole genome shotgun (WGS) entry which is preliminary data.</text>
</comment>
<accession>A0A420N5P6</accession>
<sequence>MPPASDTPGSDQPDNSDGRRQPWKSFFPGEESGSEAESADDQLVIGDPRPPNGTCAKCGCDPCRCMATFIST</sequence>
<feature type="region of interest" description="Disordered" evidence="1">
    <location>
        <begin position="1"/>
        <end position="48"/>
    </location>
</feature>
<dbReference type="EMBL" id="MRCX01000060">
    <property type="protein sequence ID" value="RKK75599.1"/>
    <property type="molecule type" value="Genomic_DNA"/>
</dbReference>
<evidence type="ECO:0000256" key="1">
    <source>
        <dbReference type="SAM" id="MobiDB-lite"/>
    </source>
</evidence>
<protein>
    <submittedName>
        <fullName evidence="2">Uncharacterized protein</fullName>
    </submittedName>
</protein>
<dbReference type="AlphaFoldDB" id="A0A420N5P6"/>
<evidence type="ECO:0000313" key="3">
    <source>
        <dbReference type="Proteomes" id="UP000285084"/>
    </source>
</evidence>